<accession>A0A549SMN8</accession>
<evidence type="ECO:0000313" key="3">
    <source>
        <dbReference type="Proteomes" id="UP000316781"/>
    </source>
</evidence>
<dbReference type="EMBL" id="VJMF01000064">
    <property type="protein sequence ID" value="TRL30817.1"/>
    <property type="molecule type" value="Genomic_DNA"/>
</dbReference>
<feature type="domain" description="HNH" evidence="1">
    <location>
        <begin position="121"/>
        <end position="163"/>
    </location>
</feature>
<dbReference type="Gene3D" id="2.170.16.10">
    <property type="entry name" value="Hedgehog/Intein (Hint) domain"/>
    <property type="match status" value="1"/>
</dbReference>
<dbReference type="CDD" id="cd00085">
    <property type="entry name" value="HNHc"/>
    <property type="match status" value="1"/>
</dbReference>
<dbReference type="CDD" id="cd00081">
    <property type="entry name" value="Hint"/>
    <property type="match status" value="1"/>
</dbReference>
<dbReference type="InterPro" id="IPR003615">
    <property type="entry name" value="HNH_nuc"/>
</dbReference>
<sequence length="179" mass="20062">MRELFRRTAPSIAHVTLDGPDGRRETLHVTSEHPFFVAGKGWTEVRRLERSDRIISEHEATLAVADVSVVERPTLVYNFEVAQDHNYFVGDEGAEAHNGRNGGYIGKKATALARQLSGGVCLYCLTLFMKGHRDHRIPFSCNGTNDWHNLDEICLPCNLSKGALNMGQFEQKLGRQIVQ</sequence>
<dbReference type="Pfam" id="PF07591">
    <property type="entry name" value="PT-HINT"/>
    <property type="match status" value="1"/>
</dbReference>
<dbReference type="GO" id="GO:0003676">
    <property type="term" value="F:nucleic acid binding"/>
    <property type="evidence" value="ECO:0007669"/>
    <property type="project" value="InterPro"/>
</dbReference>
<proteinExistence type="predicted"/>
<organism evidence="2 3">
    <name type="scientific">Methylosinus sporium</name>
    <dbReference type="NCBI Taxonomy" id="428"/>
    <lineage>
        <taxon>Bacteria</taxon>
        <taxon>Pseudomonadati</taxon>
        <taxon>Pseudomonadota</taxon>
        <taxon>Alphaproteobacteria</taxon>
        <taxon>Hyphomicrobiales</taxon>
        <taxon>Methylocystaceae</taxon>
        <taxon>Methylosinus</taxon>
    </lineage>
</organism>
<dbReference type="InterPro" id="IPR036844">
    <property type="entry name" value="Hint_dom_sf"/>
</dbReference>
<evidence type="ECO:0000313" key="2">
    <source>
        <dbReference type="EMBL" id="TRL30817.1"/>
    </source>
</evidence>
<gene>
    <name evidence="2" type="ORF">FM996_15250</name>
</gene>
<dbReference type="GO" id="GO:0004519">
    <property type="term" value="F:endonuclease activity"/>
    <property type="evidence" value="ECO:0007669"/>
    <property type="project" value="InterPro"/>
</dbReference>
<reference evidence="2 3" key="1">
    <citation type="submission" date="2019-07" db="EMBL/GenBank/DDBJ databases">
        <title>Ln-dependent methylotrophs.</title>
        <authorList>
            <person name="Tani A."/>
        </authorList>
    </citation>
    <scope>NUCLEOTIDE SEQUENCE [LARGE SCALE GENOMIC DNA]</scope>
    <source>
        <strain evidence="2 3">SM89A</strain>
    </source>
</reference>
<dbReference type="Proteomes" id="UP000316781">
    <property type="component" value="Unassembled WGS sequence"/>
</dbReference>
<name>A0A549SMN8_METSR</name>
<evidence type="ECO:0000259" key="1">
    <source>
        <dbReference type="Pfam" id="PF01844"/>
    </source>
</evidence>
<dbReference type="AlphaFoldDB" id="A0A549SMN8"/>
<dbReference type="SUPFAM" id="SSF51294">
    <property type="entry name" value="Hedgehog/intein (Hint) domain"/>
    <property type="match status" value="1"/>
</dbReference>
<comment type="caution">
    <text evidence="2">The sequence shown here is derived from an EMBL/GenBank/DDBJ whole genome shotgun (WGS) entry which is preliminary data.</text>
</comment>
<dbReference type="GO" id="GO:0008270">
    <property type="term" value="F:zinc ion binding"/>
    <property type="evidence" value="ECO:0007669"/>
    <property type="project" value="InterPro"/>
</dbReference>
<protein>
    <recommendedName>
        <fullName evidence="1">HNH domain-containing protein</fullName>
    </recommendedName>
</protein>
<dbReference type="Pfam" id="PF01844">
    <property type="entry name" value="HNH"/>
    <property type="match status" value="1"/>
</dbReference>
<dbReference type="Gene3D" id="1.10.30.50">
    <property type="match status" value="1"/>
</dbReference>
<dbReference type="InterPro" id="IPR002711">
    <property type="entry name" value="HNH"/>
</dbReference>